<sequence length="368" mass="40888">MKLKREAKTLKAKAIASLKRGLEIFNNHDDDGRPETVLLMLQHASEMLAKALLVQKGQDVFDKEKGTSIGIEKALNIAQSKGWMSASQAGAIRVIDALRDQAQHWMIVVPEDALYINARALITVLDEILTVHFQDTIADNLPVRVLPLSTQPLPDFLMLVNREYAQIRELLAPGRRARDEARGRITALLAMEAHVSEEVAVSKRDLDRIEEAIKDDTPVEQVFPRLMTLATNIEGDGPTIRVRITRAADAPAVRFVSGDDPEGAAAIRDVDLQKKYHWSPSALAEKLGLTINKAKAVRDFLRIDEDQSNVMVFEFGSQNTRGIPTMRCARFGKLSPRNWSRKHGRHARGVAVDSLVAQCSFSARPSHA</sequence>
<organism evidence="1 2">
    <name type="scientific">Bordetella parapertussis</name>
    <dbReference type="NCBI Taxonomy" id="519"/>
    <lineage>
        <taxon>Bacteria</taxon>
        <taxon>Pseudomonadati</taxon>
        <taxon>Pseudomonadota</taxon>
        <taxon>Betaproteobacteria</taxon>
        <taxon>Burkholderiales</taxon>
        <taxon>Alcaligenaceae</taxon>
        <taxon>Bordetella</taxon>
    </lineage>
</organism>
<keyword evidence="2" id="KW-1185">Reference proteome</keyword>
<dbReference type="RefSeq" id="WP_010927937.1">
    <property type="nucleotide sequence ID" value="NZ_AP019378.2"/>
</dbReference>
<comment type="caution">
    <text evidence="1">The sequence shown here is derived from an EMBL/GenBank/DDBJ whole genome shotgun (WGS) entry which is preliminary data.</text>
</comment>
<dbReference type="Proteomes" id="UP001324595">
    <property type="component" value="Unassembled WGS sequence"/>
</dbReference>
<evidence type="ECO:0000313" key="1">
    <source>
        <dbReference type="EMBL" id="MEB2662964.1"/>
    </source>
</evidence>
<dbReference type="GeneID" id="93203023"/>
<proteinExistence type="predicted"/>
<reference evidence="1 2" key="1">
    <citation type="submission" date="2023-12" db="EMBL/GenBank/DDBJ databases">
        <title>Draft Genome Sequences of Bordetella parapertussis clinical Isolates from Colombia, 2023.</title>
        <authorList>
            <person name="Montilla E.A."/>
            <person name="Rojas F."/>
            <person name="Vargas M.N."/>
            <person name="Bonilla V."/>
            <person name="Duarte C."/>
        </authorList>
    </citation>
    <scope>NUCLEOTIDE SEQUENCE [LARGE SCALE GENOMIC DNA]</scope>
    <source>
        <strain evidence="1 2">320001806</strain>
    </source>
</reference>
<accession>A0ABU5X3V2</accession>
<gene>
    <name evidence="1" type="ORF">U5T69_07045</name>
</gene>
<protein>
    <submittedName>
        <fullName evidence="1">Uncharacterized protein</fullName>
    </submittedName>
</protein>
<name>A0ABU5X3V2_BORPP</name>
<dbReference type="EMBL" id="JAXUBE010000015">
    <property type="protein sequence ID" value="MEB2662964.1"/>
    <property type="molecule type" value="Genomic_DNA"/>
</dbReference>
<evidence type="ECO:0000313" key="2">
    <source>
        <dbReference type="Proteomes" id="UP001324595"/>
    </source>
</evidence>